<dbReference type="SMART" id="SM00326">
    <property type="entry name" value="SH3"/>
    <property type="match status" value="1"/>
</dbReference>
<evidence type="ECO:0000256" key="1">
    <source>
        <dbReference type="ARBA" id="ARBA00007848"/>
    </source>
</evidence>
<proteinExistence type="inferred from homology"/>
<evidence type="ECO:0000256" key="5">
    <source>
        <dbReference type="PROSITE-ProRule" id="PRU00192"/>
    </source>
</evidence>
<dbReference type="Pfam" id="PF12026">
    <property type="entry name" value="CAS_C"/>
    <property type="match status" value="1"/>
</dbReference>
<organism evidence="8">
    <name type="scientific">Xenopus tropicalis</name>
    <name type="common">Western clawed frog</name>
    <name type="synonym">Silurana tropicalis</name>
    <dbReference type="NCBI Taxonomy" id="8364"/>
    <lineage>
        <taxon>Eukaryota</taxon>
        <taxon>Metazoa</taxon>
        <taxon>Chordata</taxon>
        <taxon>Craniata</taxon>
        <taxon>Vertebrata</taxon>
        <taxon>Euteleostomi</taxon>
        <taxon>Amphibia</taxon>
        <taxon>Batrachia</taxon>
        <taxon>Anura</taxon>
        <taxon>Pipoidea</taxon>
        <taxon>Pipidae</taxon>
        <taxon>Xenopodinae</taxon>
        <taxon>Xenopus</taxon>
        <taxon>Silurana</taxon>
    </lineage>
</organism>
<dbReference type="InterPro" id="IPR035747">
    <property type="entry name" value="EFS_SH3"/>
</dbReference>
<dbReference type="RefSeq" id="XP_012819883.1">
    <property type="nucleotide sequence ID" value="XM_012964429.3"/>
</dbReference>
<dbReference type="InterPro" id="IPR036770">
    <property type="entry name" value="Ankyrin_rpt-contain_sf"/>
</dbReference>
<reference evidence="8" key="1">
    <citation type="journal article" date="2010" name="Science">
        <title>The genome of the Western clawed frog Xenopus tropicalis.</title>
        <authorList>
            <person name="Hellsten U."/>
            <person name="Harland R.M."/>
            <person name="Gilchrist M.J."/>
            <person name="Hendrix D."/>
            <person name="Jurka J."/>
            <person name="Kapitonov V."/>
            <person name="Ovcharenko I."/>
            <person name="Putnam N.H."/>
            <person name="Shu S."/>
            <person name="Taher L."/>
            <person name="Blitz I.L."/>
            <person name="Blumberg B."/>
            <person name="Dichmann D.S."/>
            <person name="Dubchak I."/>
            <person name="Amaya E."/>
            <person name="Detter J.C."/>
            <person name="Fletcher R."/>
            <person name="Gerhard D.S."/>
            <person name="Goodstein D."/>
            <person name="Graves T."/>
            <person name="Grigoriev I.V."/>
            <person name="Grimwood J."/>
            <person name="Kawashima T."/>
            <person name="Lindquist E."/>
            <person name="Lucas S.M."/>
            <person name="Mead P.E."/>
            <person name="Mitros T."/>
            <person name="Ogino H."/>
            <person name="Ohta Y."/>
            <person name="Poliakov A.V."/>
            <person name="Pollet N."/>
            <person name="Robert J."/>
            <person name="Salamov A."/>
            <person name="Sater A.K."/>
            <person name="Schmutz J."/>
            <person name="Terry A."/>
            <person name="Vize P.D."/>
            <person name="Warren W.C."/>
            <person name="Wells D."/>
            <person name="Wills A."/>
            <person name="Wilson R.K."/>
            <person name="Zimmerman L.B."/>
            <person name="Zorn A.M."/>
            <person name="Grainger R."/>
            <person name="Grammer T."/>
            <person name="Khokha M.K."/>
            <person name="Richardson P.M."/>
            <person name="Rokhsar D.S."/>
        </authorList>
    </citation>
    <scope>NUCLEOTIDE SEQUENCE [LARGE SCALE GENOMIC DNA]</scope>
    <source>
        <strain evidence="8">Nigerian</strain>
    </source>
</reference>
<dbReference type="AlphaFoldDB" id="A0A6I8RJK2"/>
<keyword evidence="9" id="KW-1185">Reference proteome</keyword>
<dbReference type="SUPFAM" id="SSF50044">
    <property type="entry name" value="SH3-domain"/>
    <property type="match status" value="1"/>
</dbReference>
<dbReference type="GO" id="GO:0005925">
    <property type="term" value="C:focal adhesion"/>
    <property type="evidence" value="ECO:0000318"/>
    <property type="project" value="GO_Central"/>
</dbReference>
<feature type="region of interest" description="Disordered" evidence="6">
    <location>
        <begin position="297"/>
        <end position="318"/>
    </location>
</feature>
<feature type="compositionally biased region" description="Low complexity" evidence="6">
    <location>
        <begin position="515"/>
        <end position="530"/>
    </location>
</feature>
<dbReference type="PANTHER" id="PTHR10654">
    <property type="entry name" value="CAS SCAFFOLDING PROTEIN"/>
    <property type="match status" value="1"/>
</dbReference>
<feature type="region of interest" description="Disordered" evidence="6">
    <location>
        <begin position="515"/>
        <end position="549"/>
    </location>
</feature>
<dbReference type="CTD" id="10278"/>
<dbReference type="Gene3D" id="1.20.120.230">
    <property type="entry name" value="Alpha-catenin/vinculin-like"/>
    <property type="match status" value="1"/>
</dbReference>
<feature type="compositionally biased region" description="Polar residues" evidence="6">
    <location>
        <begin position="359"/>
        <end position="377"/>
    </location>
</feature>
<dbReference type="CDD" id="cd12003">
    <property type="entry name" value="SH3_EFS"/>
    <property type="match status" value="1"/>
</dbReference>
<dbReference type="PANTHER" id="PTHR10654:SF14">
    <property type="entry name" value="EMBRYONAL FYN-ASSOCIATED SUBSTRATE"/>
    <property type="match status" value="1"/>
</dbReference>
<dbReference type="Xenbase" id="XB-GENE-490351">
    <property type="gene designation" value="efs"/>
</dbReference>
<evidence type="ECO:0000313" key="8">
    <source>
        <dbReference type="Ensembl" id="ENSXETP00000081680"/>
    </source>
</evidence>
<dbReference type="Bgee" id="ENSXETG00000027223">
    <property type="expression patterns" value="Expressed in neurula embryo and 8 other cell types or tissues"/>
</dbReference>
<name>A0A6I8RJK2_XENTR</name>
<dbReference type="GeneID" id="734004"/>
<dbReference type="AGR" id="Xenbase:XB-GENE-490351"/>
<evidence type="ECO:0000259" key="7">
    <source>
        <dbReference type="PROSITE" id="PS50002"/>
    </source>
</evidence>
<keyword evidence="4" id="KW-0130">Cell adhesion</keyword>
<dbReference type="GO" id="GO:0016477">
    <property type="term" value="P:cell migration"/>
    <property type="evidence" value="ECO:0000318"/>
    <property type="project" value="GO_Central"/>
</dbReference>
<reference evidence="10" key="3">
    <citation type="submission" date="2025-04" db="UniProtKB">
        <authorList>
            <consortium name="RefSeq"/>
        </authorList>
    </citation>
    <scope>IDENTIFICATION</scope>
    <source>
        <strain evidence="10">Nigerian</strain>
        <tissue evidence="10">Liver and blood</tissue>
    </source>
</reference>
<dbReference type="PROSITE" id="PS50002">
    <property type="entry name" value="SH3"/>
    <property type="match status" value="1"/>
</dbReference>
<dbReference type="GO" id="GO:0005737">
    <property type="term" value="C:cytoplasm"/>
    <property type="evidence" value="ECO:0000318"/>
    <property type="project" value="GO_Central"/>
</dbReference>
<dbReference type="InterPro" id="IPR001452">
    <property type="entry name" value="SH3_domain"/>
</dbReference>
<evidence type="ECO:0000313" key="9">
    <source>
        <dbReference type="Proteomes" id="UP000008143"/>
    </source>
</evidence>
<sequence>MEVPERALTSEGLIFAFSPPYTPPSRRHLYHWTGEGILLFNTLPSLWKLPSSRKSPPLPAFHFILPTFVRSLSLPLLLLPFALAQNCRTGSEVTRCLGRPLFRAQLAQALYDNAAESPEELSFRRGDVMLVLERDAPSLGGWWRCSLRGQQGIAPGNRLQLLPETSQQESEYQAPRFLGVTAEAGRLHINEKGAQENREEPQNHETGPQHQTGTEVYQVPSIARLCLSAQPTEAQDDIYNSPRLVGPCIQQPLEVYDTPAALRREPISALDIYDSPALRVKSTDSAAVVPEEIPEDIYDVPPTFNKSPSDDEEDEGVYSMPSNLKRVSGLHNLYEAPEDILSSGQLPETVQPPPAQRLSVCSTGSTRSADSSGSRESNIPPLSIWEPRNDGTCTMEGLRMLHQELQVSIVPVLAGAEKSTGPGGPEDSGTAKKVLGALRDFLVMAHVAGLRSCQASDPALHGELSVHLDQLEHAARELVNKGSEKTLFQLILEHSNCFVRIVSANAGLLFPRPRLSSSESLSRRPLPALPTASPAIQRKGSIQDRPLPPPPTLQHVVSDLSDDIHSEYERIKCTDNHYVHLQGSITAQNISKHKDRQTDMGQVSAQEERQIEPFPELSEEDHHLLHFYATQSHSHLQTLLSCVGTFLGSASSQPPRVFVGHGKQLVIAAHKLVFIGDTLGRLLSCPQLQTRLTGEGAALCQALKEVVLATKEAAALYPAPAALKAMAGTVSVLCTCAHSFTDLLQHLAR</sequence>
<gene>
    <name evidence="8 10 11" type="primary">efs</name>
    <name evidence="10" type="synonym">efs1</name>
    <name evidence="10" type="synonym">efs2</name>
    <name evidence="10" type="synonym">hefs</name>
    <name evidence="10" type="synonym">sin</name>
</gene>
<dbReference type="FunFam" id="2.30.30.40:FF:000009">
    <property type="entry name" value="Breast cancer anti-estrogen resistance 1"/>
    <property type="match status" value="1"/>
</dbReference>
<keyword evidence="3" id="KW-0597">Phosphoprotein</keyword>
<dbReference type="Gene3D" id="1.25.40.20">
    <property type="entry name" value="Ankyrin repeat-containing domain"/>
    <property type="match status" value="1"/>
</dbReference>
<dbReference type="InterPro" id="IPR036028">
    <property type="entry name" value="SH3-like_dom_sf"/>
</dbReference>
<dbReference type="OMA" id="EENTARC"/>
<reference evidence="8" key="2">
    <citation type="submission" date="2020-05" db="UniProtKB">
        <authorList>
            <consortium name="Ensembl"/>
        </authorList>
    </citation>
    <scope>IDENTIFICATION</scope>
</reference>
<dbReference type="GO" id="GO:0007169">
    <property type="term" value="P:cell surface receptor protein tyrosine kinase signaling pathway"/>
    <property type="evidence" value="ECO:0000318"/>
    <property type="project" value="GO_Central"/>
</dbReference>
<keyword evidence="2 5" id="KW-0728">SH3 domain</keyword>
<evidence type="ECO:0000256" key="3">
    <source>
        <dbReference type="ARBA" id="ARBA00022553"/>
    </source>
</evidence>
<feature type="region of interest" description="Disordered" evidence="6">
    <location>
        <begin position="193"/>
        <end position="212"/>
    </location>
</feature>
<dbReference type="InterPro" id="IPR037362">
    <property type="entry name" value="CAS_fam"/>
</dbReference>
<protein>
    <submittedName>
        <fullName evidence="8 10">Embryonal Fyn-associated substrate</fullName>
    </submittedName>
</protein>
<evidence type="ECO:0000256" key="2">
    <source>
        <dbReference type="ARBA" id="ARBA00022443"/>
    </source>
</evidence>
<dbReference type="InterPro" id="IPR021901">
    <property type="entry name" value="CAS_C"/>
</dbReference>
<feature type="domain" description="SH3" evidence="7">
    <location>
        <begin position="102"/>
        <end position="164"/>
    </location>
</feature>
<evidence type="ECO:0000313" key="11">
    <source>
        <dbReference type="Xenbase" id="XB-GENE-490351"/>
    </source>
</evidence>
<feature type="region of interest" description="Disordered" evidence="6">
    <location>
        <begin position="344"/>
        <end position="388"/>
    </location>
</feature>
<dbReference type="Ensembl" id="ENSXETT00000078376">
    <property type="protein sequence ID" value="ENSXETP00000081680"/>
    <property type="gene ID" value="ENSXETG00000027223"/>
</dbReference>
<feature type="compositionally biased region" description="Basic and acidic residues" evidence="6">
    <location>
        <begin position="193"/>
        <end position="203"/>
    </location>
</feature>
<dbReference type="Pfam" id="PF00018">
    <property type="entry name" value="SH3_1"/>
    <property type="match status" value="1"/>
</dbReference>
<comment type="similarity">
    <text evidence="1">Belongs to the CAS family.</text>
</comment>
<dbReference type="Proteomes" id="UP000008143">
    <property type="component" value="Chromosome 1"/>
</dbReference>
<dbReference type="GeneTree" id="ENSGT00950000183008"/>
<evidence type="ECO:0000256" key="6">
    <source>
        <dbReference type="SAM" id="MobiDB-lite"/>
    </source>
</evidence>
<evidence type="ECO:0000313" key="10">
    <source>
        <dbReference type="RefSeq" id="XP_012819883.1"/>
    </source>
</evidence>
<dbReference type="OrthoDB" id="5983572at2759"/>
<dbReference type="GO" id="GO:0007155">
    <property type="term" value="P:cell adhesion"/>
    <property type="evidence" value="ECO:0007669"/>
    <property type="project" value="UniProtKB-KW"/>
</dbReference>
<accession>A0A6I8RJK2</accession>
<evidence type="ECO:0000256" key="4">
    <source>
        <dbReference type="ARBA" id="ARBA00022889"/>
    </source>
</evidence>